<dbReference type="InterPro" id="IPR028203">
    <property type="entry name" value="PSII_CF48-like_dom"/>
</dbReference>
<dbReference type="GO" id="GO:0010411">
    <property type="term" value="P:xyloglucan metabolic process"/>
    <property type="evidence" value="ECO:0007669"/>
    <property type="project" value="TreeGrafter"/>
</dbReference>
<sequence length="356" mass="38762">MSKFSLFIIAALALITVTGAGCSLPGMTKKTSDTTKFGGVYKTSDAGLGWTQKTAFPTSQGVGNIGTASIKSMAIDPQDHKTIYLGTSENGLLVSYNGAETWQAANDSKMQSGLVSSVAVDYKDMCSLYTAVGQKVYVSENCGRTFEESYNETRSGIKVNKIITDWYNQGTVYIGLTNGDVLKSSDFGKSWSRIKSFGKVINAFLISNQDSRVVLVGTEDGFWKSTDAGLNWTEKSSVLKDFSQAKEVYDLVQNSSGLTVIMSNRYGLLRSTDLGETWEALVLLTPAKQVVITALALDPKDANIIYYTTTSTLYKTVNGGLNWTTQKLVTGWEAAHLLVDPEEPSNLYLGYQILEK</sequence>
<dbReference type="InterPro" id="IPR036278">
    <property type="entry name" value="Sialidase_sf"/>
</dbReference>
<reference evidence="3 4" key="1">
    <citation type="journal article" date="2015" name="Nature">
        <title>rRNA introns, odd ribosomes, and small enigmatic genomes across a large radiation of phyla.</title>
        <authorList>
            <person name="Brown C.T."/>
            <person name="Hug L.A."/>
            <person name="Thomas B.C."/>
            <person name="Sharon I."/>
            <person name="Castelle C.J."/>
            <person name="Singh A."/>
            <person name="Wilkins M.J."/>
            <person name="Williams K.H."/>
            <person name="Banfield J.F."/>
        </authorList>
    </citation>
    <scope>NUCLEOTIDE SEQUENCE [LARGE SCALE GENOMIC DNA]</scope>
</reference>
<name>A0A0G1MBI0_9BACT</name>
<dbReference type="InterPro" id="IPR052025">
    <property type="entry name" value="Xyloglucanase_GH74"/>
</dbReference>
<feature type="signal peptide" evidence="1">
    <location>
        <begin position="1"/>
        <end position="20"/>
    </location>
</feature>
<dbReference type="SUPFAM" id="SSF50939">
    <property type="entry name" value="Sialidases"/>
    <property type="match status" value="1"/>
</dbReference>
<dbReference type="CDD" id="cd15482">
    <property type="entry name" value="Sialidase_non-viral"/>
    <property type="match status" value="1"/>
</dbReference>
<dbReference type="Proteomes" id="UP000034354">
    <property type="component" value="Unassembled WGS sequence"/>
</dbReference>
<organism evidence="3 4">
    <name type="scientific">Candidatus Uhrbacteria bacterium GW2011_GWE2_45_35</name>
    <dbReference type="NCBI Taxonomy" id="1618993"/>
    <lineage>
        <taxon>Bacteria</taxon>
        <taxon>Candidatus Uhriibacteriota</taxon>
    </lineage>
</organism>
<evidence type="ECO:0000259" key="2">
    <source>
        <dbReference type="Pfam" id="PF14870"/>
    </source>
</evidence>
<dbReference type="Gene3D" id="2.130.10.10">
    <property type="entry name" value="YVTN repeat-like/Quinoprotein amine dehydrogenase"/>
    <property type="match status" value="2"/>
</dbReference>
<dbReference type="PROSITE" id="PS51257">
    <property type="entry name" value="PROKAR_LIPOPROTEIN"/>
    <property type="match status" value="1"/>
</dbReference>
<evidence type="ECO:0000313" key="4">
    <source>
        <dbReference type="Proteomes" id="UP000034354"/>
    </source>
</evidence>
<feature type="chain" id="PRO_5002538488" evidence="1">
    <location>
        <begin position="21"/>
        <end position="356"/>
    </location>
</feature>
<dbReference type="PANTHER" id="PTHR43739">
    <property type="entry name" value="XYLOGLUCANASE (EUROFUNG)"/>
    <property type="match status" value="1"/>
</dbReference>
<feature type="domain" description="Photosynthesis system II assembly factor Ycf48/Hcf136-like" evidence="2">
    <location>
        <begin position="210"/>
        <end position="326"/>
    </location>
</feature>
<proteinExistence type="predicted"/>
<dbReference type="EMBL" id="LCKW01000067">
    <property type="protein sequence ID" value="KKU05621.1"/>
    <property type="molecule type" value="Genomic_DNA"/>
</dbReference>
<dbReference type="AlphaFoldDB" id="A0A0G1MBI0"/>
<keyword evidence="3" id="KW-0378">Hydrolase</keyword>
<protein>
    <submittedName>
        <fullName evidence="3">Glycosyl hydrolase</fullName>
    </submittedName>
</protein>
<dbReference type="STRING" id="1618993.UX09_C0067G0008"/>
<keyword evidence="1" id="KW-0732">Signal</keyword>
<dbReference type="PANTHER" id="PTHR43739:SF5">
    <property type="entry name" value="EXO-ALPHA-SIALIDASE"/>
    <property type="match status" value="1"/>
</dbReference>
<comment type="caution">
    <text evidence="3">The sequence shown here is derived from an EMBL/GenBank/DDBJ whole genome shotgun (WGS) entry which is preliminary data.</text>
</comment>
<accession>A0A0G1MBI0</accession>
<dbReference type="SUPFAM" id="SSF110296">
    <property type="entry name" value="Oligoxyloglucan reducing end-specific cellobiohydrolase"/>
    <property type="match status" value="1"/>
</dbReference>
<dbReference type="GO" id="GO:0016787">
    <property type="term" value="F:hydrolase activity"/>
    <property type="evidence" value="ECO:0007669"/>
    <property type="project" value="UniProtKB-KW"/>
</dbReference>
<evidence type="ECO:0000256" key="1">
    <source>
        <dbReference type="SAM" id="SignalP"/>
    </source>
</evidence>
<gene>
    <name evidence="3" type="ORF">UX09_C0067G0008</name>
</gene>
<dbReference type="InterPro" id="IPR015943">
    <property type="entry name" value="WD40/YVTN_repeat-like_dom_sf"/>
</dbReference>
<dbReference type="Pfam" id="PF14870">
    <property type="entry name" value="PSII_BNR"/>
    <property type="match status" value="1"/>
</dbReference>
<evidence type="ECO:0000313" key="3">
    <source>
        <dbReference type="EMBL" id="KKU05621.1"/>
    </source>
</evidence>